<reference evidence="2" key="1">
    <citation type="journal article" date="2006" name="PLoS Biol.">
        <title>Macronuclear genome sequence of the ciliate Tetrahymena thermophila, a model eukaryote.</title>
        <authorList>
            <person name="Eisen J.A."/>
            <person name="Coyne R.S."/>
            <person name="Wu M."/>
            <person name="Wu D."/>
            <person name="Thiagarajan M."/>
            <person name="Wortman J.R."/>
            <person name="Badger J.H."/>
            <person name="Ren Q."/>
            <person name="Amedeo P."/>
            <person name="Jones K.M."/>
            <person name="Tallon L.J."/>
            <person name="Delcher A.L."/>
            <person name="Salzberg S.L."/>
            <person name="Silva J.C."/>
            <person name="Haas B.J."/>
            <person name="Majoros W.H."/>
            <person name="Farzad M."/>
            <person name="Carlton J.M."/>
            <person name="Smith R.K. Jr."/>
            <person name="Garg J."/>
            <person name="Pearlman R.E."/>
            <person name="Karrer K.M."/>
            <person name="Sun L."/>
            <person name="Manning G."/>
            <person name="Elde N.C."/>
            <person name="Turkewitz A.P."/>
            <person name="Asai D.J."/>
            <person name="Wilkes D.E."/>
            <person name="Wang Y."/>
            <person name="Cai H."/>
            <person name="Collins K."/>
            <person name="Stewart B.A."/>
            <person name="Lee S.R."/>
            <person name="Wilamowska K."/>
            <person name="Weinberg Z."/>
            <person name="Ruzzo W.L."/>
            <person name="Wloga D."/>
            <person name="Gaertig J."/>
            <person name="Frankel J."/>
            <person name="Tsao C.-C."/>
            <person name="Gorovsky M.A."/>
            <person name="Keeling P.J."/>
            <person name="Waller R.F."/>
            <person name="Patron N.J."/>
            <person name="Cherry J.M."/>
            <person name="Stover N.A."/>
            <person name="Krieger C.J."/>
            <person name="del Toro C."/>
            <person name="Ryder H.F."/>
            <person name="Williamson S.C."/>
            <person name="Barbeau R.A."/>
            <person name="Hamilton E.P."/>
            <person name="Orias E."/>
        </authorList>
    </citation>
    <scope>NUCLEOTIDE SEQUENCE [LARGE SCALE GENOMIC DNA]</scope>
    <source>
        <strain evidence="2">SB210</strain>
    </source>
</reference>
<dbReference type="GeneID" id="24439911"/>
<evidence type="ECO:0000313" key="2">
    <source>
        <dbReference type="Proteomes" id="UP000009168"/>
    </source>
</evidence>
<dbReference type="Proteomes" id="UP000009168">
    <property type="component" value="Unassembled WGS sequence"/>
</dbReference>
<sequence length="81" mass="9521">MQHEAVSTTDRVKLAEDYIQRLEKGYICFKYMLQNKQTLKIDQRRHASLENDIQPVNSLIFDFLYKANVISANPQEDKDTT</sequence>
<gene>
    <name evidence="1" type="ORF">TTHERM_000629959</name>
</gene>
<name>W7XHI8_TETTS</name>
<dbReference type="InParanoid" id="W7XHI8"/>
<organism evidence="1 2">
    <name type="scientific">Tetrahymena thermophila (strain SB210)</name>
    <dbReference type="NCBI Taxonomy" id="312017"/>
    <lineage>
        <taxon>Eukaryota</taxon>
        <taxon>Sar</taxon>
        <taxon>Alveolata</taxon>
        <taxon>Ciliophora</taxon>
        <taxon>Intramacronucleata</taxon>
        <taxon>Oligohymenophorea</taxon>
        <taxon>Hymenostomatida</taxon>
        <taxon>Tetrahymenina</taxon>
        <taxon>Tetrahymenidae</taxon>
        <taxon>Tetrahymena</taxon>
    </lineage>
</organism>
<keyword evidence="2" id="KW-1185">Reference proteome</keyword>
<dbReference type="AlphaFoldDB" id="W7XHI8"/>
<protein>
    <submittedName>
        <fullName evidence="1">Uncharacterized protein</fullName>
    </submittedName>
</protein>
<accession>W7XHI8</accession>
<dbReference type="RefSeq" id="XP_012654857.1">
    <property type="nucleotide sequence ID" value="XM_012799403.1"/>
</dbReference>
<dbReference type="KEGG" id="tet:TTHERM_000629959"/>
<dbReference type="EMBL" id="GG662532">
    <property type="protein sequence ID" value="EWS72574.1"/>
    <property type="molecule type" value="Genomic_DNA"/>
</dbReference>
<evidence type="ECO:0000313" key="1">
    <source>
        <dbReference type="EMBL" id="EWS72574.1"/>
    </source>
</evidence>
<proteinExistence type="predicted"/>